<accession>A0ABN0D4B5</accession>
<evidence type="ECO:0008006" key="4">
    <source>
        <dbReference type="Google" id="ProtNLM"/>
    </source>
</evidence>
<proteinExistence type="predicted"/>
<comment type="caution">
    <text evidence="2">The sequence shown here is derived from an EMBL/GenBank/DDBJ whole genome shotgun (WGS) entry which is preliminary data.</text>
</comment>
<gene>
    <name evidence="2" type="ORF">HMPREF9102_1113</name>
</gene>
<dbReference type="Proteomes" id="UP000006035">
    <property type="component" value="Unassembled WGS sequence"/>
</dbReference>
<feature type="transmembrane region" description="Helical" evidence="1">
    <location>
        <begin position="82"/>
        <end position="108"/>
    </location>
</feature>
<evidence type="ECO:0000256" key="1">
    <source>
        <dbReference type="SAM" id="Phobius"/>
    </source>
</evidence>
<keyword evidence="1" id="KW-1133">Transmembrane helix</keyword>
<keyword evidence="3" id="KW-1185">Reference proteome</keyword>
<protein>
    <recommendedName>
        <fullName evidence="4">DUF1700 domain-containing protein</fullName>
    </recommendedName>
</protein>
<evidence type="ECO:0000313" key="2">
    <source>
        <dbReference type="EMBL" id="EGS36007.1"/>
    </source>
</evidence>
<dbReference type="RefSeq" id="WP_003716087.1">
    <property type="nucleotide sequence ID" value="NZ_AFTL01000019.1"/>
</dbReference>
<evidence type="ECO:0000313" key="3">
    <source>
        <dbReference type="Proteomes" id="UP000006035"/>
    </source>
</evidence>
<feature type="transmembrane region" description="Helical" evidence="1">
    <location>
        <begin position="114"/>
        <end position="138"/>
    </location>
</feature>
<sequence>MNAREKYIQELEKYLVTLPAAERADAVDFYNEFIEDAHYDTREQIVAELGISHQILADYSIKANEKDGGAGKPASTKSSWRVFWLVLIAIVTSPITLVLSVVAFAILITALGVAIGIIIGLLGVIVGLLVTAGAMLYLGFGLLVAAPMTGIFYLGIGLAVLGGFLIFIPLGYWIIRLLAQGIANLSKFLYQKLQGRRTK</sequence>
<dbReference type="Pfam" id="PF22564">
    <property type="entry name" value="HAAS"/>
    <property type="match status" value="1"/>
</dbReference>
<organism evidence="2 3">
    <name type="scientific">Limosilactobacillus oris F0423</name>
    <dbReference type="NCBI Taxonomy" id="944562"/>
    <lineage>
        <taxon>Bacteria</taxon>
        <taxon>Bacillati</taxon>
        <taxon>Bacillota</taxon>
        <taxon>Bacilli</taxon>
        <taxon>Lactobacillales</taxon>
        <taxon>Lactobacillaceae</taxon>
        <taxon>Limosilactobacillus</taxon>
    </lineage>
</organism>
<keyword evidence="1" id="KW-0812">Transmembrane</keyword>
<reference evidence="2 3" key="1">
    <citation type="submission" date="2011-05" db="EMBL/GenBank/DDBJ databases">
        <authorList>
            <person name="Durkin A.S."/>
            <person name="Kim M."/>
            <person name="Radune D."/>
            <person name="Hostetler J."/>
            <person name="Torralba M."/>
            <person name="Gillis M."/>
            <person name="Methe B."/>
            <person name="Sutton G."/>
            <person name="Nelson K.E."/>
        </authorList>
    </citation>
    <scope>NUCLEOTIDE SEQUENCE [LARGE SCALE GENOMIC DNA]</scope>
    <source>
        <strain evidence="2 3">F0423</strain>
    </source>
</reference>
<feature type="transmembrane region" description="Helical" evidence="1">
    <location>
        <begin position="173"/>
        <end position="190"/>
    </location>
</feature>
<dbReference type="EMBL" id="AFTL01000019">
    <property type="protein sequence ID" value="EGS36007.1"/>
    <property type="molecule type" value="Genomic_DNA"/>
</dbReference>
<name>A0ABN0D4B5_9LACO</name>
<keyword evidence="1" id="KW-0472">Membrane</keyword>